<dbReference type="InterPro" id="IPR000571">
    <property type="entry name" value="Znf_CCCH"/>
</dbReference>
<dbReference type="PROSITE" id="PS50103">
    <property type="entry name" value="ZF_C3H1"/>
    <property type="match status" value="1"/>
</dbReference>
<dbReference type="OMA" id="NKCKNLH"/>
<dbReference type="HOGENOM" id="CLU_067614_0_0_1"/>
<dbReference type="OrthoDB" id="273070at2759"/>
<accession>G8Y0J4</accession>
<dbReference type="InterPro" id="IPR036855">
    <property type="entry name" value="Znf_CCCH_sf"/>
</dbReference>
<feature type="region of interest" description="Disordered" evidence="5">
    <location>
        <begin position="88"/>
        <end position="138"/>
    </location>
</feature>
<dbReference type="EMBL" id="FO082046">
    <property type="protein sequence ID" value="CCE86347.1"/>
    <property type="molecule type" value="Genomic_DNA"/>
</dbReference>
<evidence type="ECO:0000313" key="8">
    <source>
        <dbReference type="Proteomes" id="UP000005222"/>
    </source>
</evidence>
<evidence type="ECO:0000256" key="5">
    <source>
        <dbReference type="SAM" id="MobiDB-lite"/>
    </source>
</evidence>
<dbReference type="AlphaFoldDB" id="G8Y0J4"/>
<keyword evidence="3 4" id="KW-0862">Zinc</keyword>
<dbReference type="SUPFAM" id="SSF90229">
    <property type="entry name" value="CCCH zinc finger"/>
    <property type="match status" value="1"/>
</dbReference>
<feature type="domain" description="C3H1-type" evidence="6">
    <location>
        <begin position="135"/>
        <end position="163"/>
    </location>
</feature>
<dbReference type="GO" id="GO:0008270">
    <property type="term" value="F:zinc ion binding"/>
    <property type="evidence" value="ECO:0007669"/>
    <property type="project" value="UniProtKB-KW"/>
</dbReference>
<evidence type="ECO:0000259" key="6">
    <source>
        <dbReference type="PROSITE" id="PS50103"/>
    </source>
</evidence>
<feature type="zinc finger region" description="C3H1-type" evidence="4">
    <location>
        <begin position="135"/>
        <end position="163"/>
    </location>
</feature>
<name>G8Y0J4_PICSO</name>
<evidence type="ECO:0000256" key="1">
    <source>
        <dbReference type="ARBA" id="ARBA00022723"/>
    </source>
</evidence>
<proteinExistence type="predicted"/>
<dbReference type="eggNOG" id="ENOG502SA4F">
    <property type="taxonomic scope" value="Eukaryota"/>
</dbReference>
<evidence type="ECO:0000256" key="4">
    <source>
        <dbReference type="PROSITE-ProRule" id="PRU00723"/>
    </source>
</evidence>
<dbReference type="Pfam" id="PF00642">
    <property type="entry name" value="zf-CCCH"/>
    <property type="match status" value="1"/>
</dbReference>
<keyword evidence="8" id="KW-1185">Reference proteome</keyword>
<dbReference type="Proteomes" id="UP000005222">
    <property type="component" value="Chromosome N"/>
</dbReference>
<feature type="compositionally biased region" description="Basic and acidic residues" evidence="5">
    <location>
        <begin position="49"/>
        <end position="58"/>
    </location>
</feature>
<gene>
    <name evidence="7" type="primary">Piso0_004831</name>
    <name evidence="7" type="ORF">GNLVRS01_PISO0N02081g</name>
</gene>
<dbReference type="Gene3D" id="4.10.1000.10">
    <property type="entry name" value="Zinc finger, CCCH-type"/>
    <property type="match status" value="1"/>
</dbReference>
<dbReference type="InterPro" id="IPR019496">
    <property type="entry name" value="NUFIP1_cons_dom"/>
</dbReference>
<dbReference type="STRING" id="559304.G8Y0J4"/>
<sequence length="234" mass="26246">MISDGASGEGSGLLNGLPIHLPNAKDTSQGSGDGRTASPRESDGGAESRNLDEERSGEEPVFIPGTTITLQTEEDIKKWIEERRRNWPSRKNVEAKKEKESAGAPANDEQIKTGASDRSGDQGANRRKRRRSGGSEGRNVCKFFKNSGKCRFGSNCKNLHQSGRGTPKNDEASFKEYDGMKVFVPERFKNHMYPGENKTSLFKMMVLRDHYEHENDKILDFIEYLQEKNIINFS</sequence>
<dbReference type="SMART" id="SM00356">
    <property type="entry name" value="ZnF_C3H1"/>
    <property type="match status" value="1"/>
</dbReference>
<feature type="region of interest" description="Disordered" evidence="5">
    <location>
        <begin position="1"/>
        <end position="75"/>
    </location>
</feature>
<keyword evidence="1 4" id="KW-0479">Metal-binding</keyword>
<evidence type="ECO:0000256" key="3">
    <source>
        <dbReference type="ARBA" id="ARBA00022833"/>
    </source>
</evidence>
<protein>
    <submittedName>
        <fullName evidence="7">Piso0_004831 protein</fullName>
    </submittedName>
</protein>
<dbReference type="Pfam" id="PF10453">
    <property type="entry name" value="NUFIP1"/>
    <property type="match status" value="1"/>
</dbReference>
<evidence type="ECO:0000313" key="7">
    <source>
        <dbReference type="EMBL" id="CCE86347.1"/>
    </source>
</evidence>
<evidence type="ECO:0000256" key="2">
    <source>
        <dbReference type="ARBA" id="ARBA00022771"/>
    </source>
</evidence>
<reference evidence="7 8" key="1">
    <citation type="journal article" date="2012" name="G3 (Bethesda)">
        <title>Pichia sorbitophila, an interspecies yeast hybrid reveals early steps of genome resolution following polyploidization.</title>
        <authorList>
            <person name="Leh Louis V."/>
            <person name="Despons L."/>
            <person name="Friedrich A."/>
            <person name="Martin T."/>
            <person name="Durrens P."/>
            <person name="Casaregola S."/>
            <person name="Neuveglise C."/>
            <person name="Fairhead C."/>
            <person name="Marck C."/>
            <person name="Cruz J.A."/>
            <person name="Straub M.L."/>
            <person name="Kugler V."/>
            <person name="Sacerdot C."/>
            <person name="Uzunov Z."/>
            <person name="Thierry A."/>
            <person name="Weiss S."/>
            <person name="Bleykasten C."/>
            <person name="De Montigny J."/>
            <person name="Jacques N."/>
            <person name="Jung P."/>
            <person name="Lemaire M."/>
            <person name="Mallet S."/>
            <person name="Morel G."/>
            <person name="Richard G.F."/>
            <person name="Sarkar A."/>
            <person name="Savel G."/>
            <person name="Schacherer J."/>
            <person name="Seret M.L."/>
            <person name="Talla E."/>
            <person name="Samson G."/>
            <person name="Jubin C."/>
            <person name="Poulain J."/>
            <person name="Vacherie B."/>
            <person name="Barbe V."/>
            <person name="Pelletier E."/>
            <person name="Sherman D.J."/>
            <person name="Westhof E."/>
            <person name="Weissenbach J."/>
            <person name="Baret P.V."/>
            <person name="Wincker P."/>
            <person name="Gaillardin C."/>
            <person name="Dujon B."/>
            <person name="Souciet J.L."/>
        </authorList>
    </citation>
    <scope>NUCLEOTIDE SEQUENCE [LARGE SCALE GENOMIC DNA]</scope>
    <source>
        <strain evidence="8">ATCC MYA-4447 / BCRC 22081 / CBS 7064 / NBRC 10061 / NRRL Y-12695</strain>
    </source>
</reference>
<dbReference type="InParanoid" id="G8Y0J4"/>
<organism evidence="7 8">
    <name type="scientific">Pichia sorbitophila (strain ATCC MYA-4447 / BCRC 22081 / CBS 7064 / NBRC 10061 / NRRL Y-12695)</name>
    <name type="common">Hybrid yeast</name>
    <dbReference type="NCBI Taxonomy" id="559304"/>
    <lineage>
        <taxon>Eukaryota</taxon>
        <taxon>Fungi</taxon>
        <taxon>Dikarya</taxon>
        <taxon>Ascomycota</taxon>
        <taxon>Saccharomycotina</taxon>
        <taxon>Pichiomycetes</taxon>
        <taxon>Debaryomycetaceae</taxon>
        <taxon>Millerozyma</taxon>
    </lineage>
</organism>
<keyword evidence="2 4" id="KW-0863">Zinc-finger</keyword>
<feature type="compositionally biased region" description="Basic and acidic residues" evidence="5">
    <location>
        <begin position="88"/>
        <end position="101"/>
    </location>
</feature>